<accession>A0A219AQN1</accession>
<dbReference type="RefSeq" id="XP_022285384.1">
    <property type="nucleotide sequence ID" value="XM_022429562.1"/>
</dbReference>
<keyword evidence="2" id="KW-1185">Reference proteome</keyword>
<gene>
    <name evidence="1" type="ORF">VFPPC_17888</name>
</gene>
<evidence type="ECO:0000313" key="1">
    <source>
        <dbReference type="EMBL" id="OWT42919.1"/>
    </source>
</evidence>
<protein>
    <submittedName>
        <fullName evidence="1">Uncharacterized protein</fullName>
    </submittedName>
</protein>
<dbReference type="Proteomes" id="UP000078397">
    <property type="component" value="Unassembled WGS sequence"/>
</dbReference>
<organism evidence="1 2">
    <name type="scientific">Pochonia chlamydosporia 170</name>
    <dbReference type="NCBI Taxonomy" id="1380566"/>
    <lineage>
        <taxon>Eukaryota</taxon>
        <taxon>Fungi</taxon>
        <taxon>Dikarya</taxon>
        <taxon>Ascomycota</taxon>
        <taxon>Pezizomycotina</taxon>
        <taxon>Sordariomycetes</taxon>
        <taxon>Hypocreomycetidae</taxon>
        <taxon>Hypocreales</taxon>
        <taxon>Clavicipitaceae</taxon>
        <taxon>Pochonia</taxon>
    </lineage>
</organism>
<evidence type="ECO:0000313" key="2">
    <source>
        <dbReference type="Proteomes" id="UP000078397"/>
    </source>
</evidence>
<dbReference type="KEGG" id="pchm:VFPPC_17888"/>
<name>A0A219AQN1_METCM</name>
<dbReference type="EMBL" id="LSBJ02000004">
    <property type="protein sequence ID" value="OWT42919.1"/>
    <property type="molecule type" value="Genomic_DNA"/>
</dbReference>
<comment type="caution">
    <text evidence="1">The sequence shown here is derived from an EMBL/GenBank/DDBJ whole genome shotgun (WGS) entry which is preliminary data.</text>
</comment>
<proteinExistence type="predicted"/>
<dbReference type="AlphaFoldDB" id="A0A219AQN1"/>
<reference evidence="1 2" key="1">
    <citation type="journal article" date="2016" name="PLoS Pathog.">
        <title>Biosynthesis of antibiotic leucinostatins in bio-control fungus Purpureocillium lilacinum and their inhibition on phytophthora revealed by genome mining.</title>
        <authorList>
            <person name="Wang G."/>
            <person name="Liu Z."/>
            <person name="Lin R."/>
            <person name="Li E."/>
            <person name="Mao Z."/>
            <person name="Ling J."/>
            <person name="Yang Y."/>
            <person name="Yin W.B."/>
            <person name="Xie B."/>
        </authorList>
    </citation>
    <scope>NUCLEOTIDE SEQUENCE [LARGE SCALE GENOMIC DNA]</scope>
    <source>
        <strain evidence="1">170</strain>
    </source>
</reference>
<dbReference type="GeneID" id="33936789"/>
<sequence>MVTAKVLHGVTSKKFKGQKMYFPKYWIQWPVSYVGERMGSLQTLPPFSKLGLPTYCLTAYGLNSPDAICILHR</sequence>